<comment type="caution">
    <text evidence="2">The sequence shown here is derived from an EMBL/GenBank/DDBJ whole genome shotgun (WGS) entry which is preliminary data.</text>
</comment>
<feature type="region of interest" description="Disordered" evidence="1">
    <location>
        <begin position="1"/>
        <end position="91"/>
    </location>
</feature>
<keyword evidence="3" id="KW-1185">Reference proteome</keyword>
<sequence>MADDVPGEKSLPSFTQPRPASNITDSGKNQASYGKPPSYSDLRTQPVSDKEHDRMADEKPPTHGDVRPLNPSSHDEASFDEKNPRPHSYRE</sequence>
<name>A0ABQ5GWR7_9ASTR</name>
<dbReference type="Proteomes" id="UP001151760">
    <property type="component" value="Unassembled WGS sequence"/>
</dbReference>
<reference evidence="2" key="1">
    <citation type="journal article" date="2022" name="Int. J. Mol. Sci.">
        <title>Draft Genome of Tanacetum Coccineum: Genomic Comparison of Closely Related Tanacetum-Family Plants.</title>
        <authorList>
            <person name="Yamashiro T."/>
            <person name="Shiraishi A."/>
            <person name="Nakayama K."/>
            <person name="Satake H."/>
        </authorList>
    </citation>
    <scope>NUCLEOTIDE SEQUENCE</scope>
</reference>
<feature type="compositionally biased region" description="Basic and acidic residues" evidence="1">
    <location>
        <begin position="48"/>
        <end position="66"/>
    </location>
</feature>
<feature type="compositionally biased region" description="Polar residues" evidence="1">
    <location>
        <begin position="12"/>
        <end position="32"/>
    </location>
</feature>
<dbReference type="EMBL" id="BQNB010018899">
    <property type="protein sequence ID" value="GJT79437.1"/>
    <property type="molecule type" value="Genomic_DNA"/>
</dbReference>
<gene>
    <name evidence="2" type="ORF">Tco_1053779</name>
</gene>
<accession>A0ABQ5GWR7</accession>
<protein>
    <submittedName>
        <fullName evidence="2">Uncharacterized protein</fullName>
    </submittedName>
</protein>
<reference evidence="2" key="2">
    <citation type="submission" date="2022-01" db="EMBL/GenBank/DDBJ databases">
        <authorList>
            <person name="Yamashiro T."/>
            <person name="Shiraishi A."/>
            <person name="Satake H."/>
            <person name="Nakayama K."/>
        </authorList>
    </citation>
    <scope>NUCLEOTIDE SEQUENCE</scope>
</reference>
<feature type="compositionally biased region" description="Basic and acidic residues" evidence="1">
    <location>
        <begin position="73"/>
        <end position="91"/>
    </location>
</feature>
<evidence type="ECO:0000313" key="3">
    <source>
        <dbReference type="Proteomes" id="UP001151760"/>
    </source>
</evidence>
<proteinExistence type="predicted"/>
<evidence type="ECO:0000313" key="2">
    <source>
        <dbReference type="EMBL" id="GJT79437.1"/>
    </source>
</evidence>
<organism evidence="2 3">
    <name type="scientific">Tanacetum coccineum</name>
    <dbReference type="NCBI Taxonomy" id="301880"/>
    <lineage>
        <taxon>Eukaryota</taxon>
        <taxon>Viridiplantae</taxon>
        <taxon>Streptophyta</taxon>
        <taxon>Embryophyta</taxon>
        <taxon>Tracheophyta</taxon>
        <taxon>Spermatophyta</taxon>
        <taxon>Magnoliopsida</taxon>
        <taxon>eudicotyledons</taxon>
        <taxon>Gunneridae</taxon>
        <taxon>Pentapetalae</taxon>
        <taxon>asterids</taxon>
        <taxon>campanulids</taxon>
        <taxon>Asterales</taxon>
        <taxon>Asteraceae</taxon>
        <taxon>Asteroideae</taxon>
        <taxon>Anthemideae</taxon>
        <taxon>Anthemidinae</taxon>
        <taxon>Tanacetum</taxon>
    </lineage>
</organism>
<evidence type="ECO:0000256" key="1">
    <source>
        <dbReference type="SAM" id="MobiDB-lite"/>
    </source>
</evidence>